<dbReference type="GO" id="GO:0008233">
    <property type="term" value="F:peptidase activity"/>
    <property type="evidence" value="ECO:0007669"/>
    <property type="project" value="UniProtKB-KW"/>
</dbReference>
<keyword evidence="2" id="KW-0378">Hydrolase</keyword>
<dbReference type="AlphaFoldDB" id="A0A2G1VXW9"/>
<gene>
    <name evidence="2" type="ORF">CEE69_30255</name>
</gene>
<proteinExistence type="predicted"/>
<dbReference type="EMBL" id="NIZW01000045">
    <property type="protein sequence ID" value="PHQ31595.1"/>
    <property type="molecule type" value="Genomic_DNA"/>
</dbReference>
<keyword evidence="2" id="KW-0645">Protease</keyword>
<organism evidence="2 3">
    <name type="scientific">Rhodopirellula bahusiensis</name>
    <dbReference type="NCBI Taxonomy" id="2014065"/>
    <lineage>
        <taxon>Bacteria</taxon>
        <taxon>Pseudomonadati</taxon>
        <taxon>Planctomycetota</taxon>
        <taxon>Planctomycetia</taxon>
        <taxon>Pirellulales</taxon>
        <taxon>Pirellulaceae</taxon>
        <taxon>Rhodopirellula</taxon>
    </lineage>
</organism>
<dbReference type="InterPro" id="IPR013517">
    <property type="entry name" value="FG-GAP"/>
</dbReference>
<sequence>MIASRIFLLVGITVSVLASAEEYSLHSFKRQQLTDTYFSEGAGAADINGDGAFDVVYGPYWFEGPAFKAKHEIYQPVPQNMDRYADSFFSWMHDFNGDGLDDVLVAGFPGTPAYVYENPGKEGFDQHWPKHQVFDWVSNESPQWIDVVGDENPELVCTRDGFFGFATVNWEHPFEAWEFHPISEQIAAKKFGHGLGIGDVNGDGRQDLIHSKGWFEQPRTNPLTSRWFHHSVSLSEGYGGAEMYAYDVDGDGDNDIITSHRAHDFGLAWYEQIAGSDKNEPQFKHHLIMGGHPSENKYGTVFSELHSVALADMDGDGLKDIVTGKTYWSHHRQSPQWDAGAVVYWFQLSRGNEGVDWIPHQADGEAGIGRQVSIVDINDDNLPDIIVGGMLGAHVLTHEVRSVSESEFDAAQPKVYTGPKLPKVEGAEALRGPKSKIDSKTGQVRGAIEAEALTGKSTGGSARVQDMSRFSSDQWSNQSQLWWTGAKPADTLKLPLPEFTGTVDVDVVLTCAGDYGIVQLTLDDKPLGPPIDLYSSSVATTGVLSFPKIEVEGKQHSLSVQIVGANPKAKKAYMFAIDYLRIKTPDGFVRQERP</sequence>
<dbReference type="OrthoDB" id="228608at2"/>
<dbReference type="GO" id="GO:0006508">
    <property type="term" value="P:proteolysis"/>
    <property type="evidence" value="ECO:0007669"/>
    <property type="project" value="UniProtKB-KW"/>
</dbReference>
<keyword evidence="3" id="KW-1185">Reference proteome</keyword>
<evidence type="ECO:0000313" key="2">
    <source>
        <dbReference type="EMBL" id="PHQ31595.1"/>
    </source>
</evidence>
<keyword evidence="1" id="KW-0732">Signal</keyword>
<evidence type="ECO:0000313" key="3">
    <source>
        <dbReference type="Proteomes" id="UP000225740"/>
    </source>
</evidence>
<dbReference type="Gene3D" id="2.130.10.130">
    <property type="entry name" value="Integrin alpha, N-terminal"/>
    <property type="match status" value="2"/>
</dbReference>
<name>A0A2G1VXW9_9BACT</name>
<dbReference type="Pfam" id="PF13517">
    <property type="entry name" value="FG-GAP_3"/>
    <property type="match status" value="1"/>
</dbReference>
<dbReference type="PANTHER" id="PTHR45460">
    <property type="entry name" value="SIMILAR TO CYSTEINE PROTEINASE"/>
    <property type="match status" value="1"/>
</dbReference>
<comment type="caution">
    <text evidence="2">The sequence shown here is derived from an EMBL/GenBank/DDBJ whole genome shotgun (WGS) entry which is preliminary data.</text>
</comment>
<accession>A0A2G1VXW9</accession>
<evidence type="ECO:0000256" key="1">
    <source>
        <dbReference type="ARBA" id="ARBA00022729"/>
    </source>
</evidence>
<dbReference type="Proteomes" id="UP000225740">
    <property type="component" value="Unassembled WGS sequence"/>
</dbReference>
<reference evidence="2 3" key="1">
    <citation type="submission" date="2017-06" db="EMBL/GenBank/DDBJ databases">
        <title>Description of Rhodopirellula bahusiensis sp. nov.</title>
        <authorList>
            <person name="Kizina J."/>
            <person name="Harder J."/>
        </authorList>
    </citation>
    <scope>NUCLEOTIDE SEQUENCE [LARGE SCALE GENOMIC DNA]</scope>
    <source>
        <strain evidence="2 3">SWK21</strain>
    </source>
</reference>
<dbReference type="PANTHER" id="PTHR45460:SF2">
    <property type="entry name" value="ALPHA 1,3 GLUCANASE, GH71 FAMILY (EUROFUNG)"/>
    <property type="match status" value="1"/>
</dbReference>
<dbReference type="SUPFAM" id="SSF69318">
    <property type="entry name" value="Integrin alpha N-terminal domain"/>
    <property type="match status" value="1"/>
</dbReference>
<protein>
    <submittedName>
        <fullName evidence="2">Cysteine protease</fullName>
    </submittedName>
</protein>
<dbReference type="InterPro" id="IPR028994">
    <property type="entry name" value="Integrin_alpha_N"/>
</dbReference>